<dbReference type="InterPro" id="IPR041698">
    <property type="entry name" value="Methyltransf_25"/>
</dbReference>
<organism evidence="2 3">
    <name type="scientific">Halalkaliarchaeum desulfuricum</name>
    <dbReference type="NCBI Taxonomy" id="2055893"/>
    <lineage>
        <taxon>Archaea</taxon>
        <taxon>Methanobacteriati</taxon>
        <taxon>Methanobacteriota</taxon>
        <taxon>Stenosarchaea group</taxon>
        <taxon>Halobacteria</taxon>
        <taxon>Halobacteriales</taxon>
        <taxon>Haloferacaceae</taxon>
        <taxon>Halalkaliarchaeum</taxon>
    </lineage>
</organism>
<dbReference type="CDD" id="cd02440">
    <property type="entry name" value="AdoMet_MTases"/>
    <property type="match status" value="1"/>
</dbReference>
<dbReference type="EC" id="2.1.1.201" evidence="2"/>
<dbReference type="PANTHER" id="PTHR42912">
    <property type="entry name" value="METHYLTRANSFERASE"/>
    <property type="match status" value="1"/>
</dbReference>
<keyword evidence="3" id="KW-1185">Reference proteome</keyword>
<dbReference type="GO" id="GO:0008425">
    <property type="term" value="F:2-methoxy-6-polyprenyl-1,4-benzoquinol methyltransferase activity"/>
    <property type="evidence" value="ECO:0007669"/>
    <property type="project" value="UniProtKB-EC"/>
</dbReference>
<feature type="domain" description="Methyltransferase" evidence="1">
    <location>
        <begin position="52"/>
        <end position="157"/>
    </location>
</feature>
<evidence type="ECO:0000313" key="2">
    <source>
        <dbReference type="EMBL" id="AUX10669.1"/>
    </source>
</evidence>
<dbReference type="EC" id="2.1.1.163" evidence="2"/>
<dbReference type="GO" id="GO:0032259">
    <property type="term" value="P:methylation"/>
    <property type="evidence" value="ECO:0007669"/>
    <property type="project" value="UniProtKB-KW"/>
</dbReference>
<evidence type="ECO:0000313" key="3">
    <source>
        <dbReference type="Proteomes" id="UP000263012"/>
    </source>
</evidence>
<dbReference type="SUPFAM" id="SSF53335">
    <property type="entry name" value="S-adenosyl-L-methionine-dependent methyltransferases"/>
    <property type="match status" value="1"/>
</dbReference>
<name>A0A343TNJ7_9EURY</name>
<dbReference type="OrthoDB" id="182741at2157"/>
<proteinExistence type="predicted"/>
<dbReference type="Proteomes" id="UP000263012">
    <property type="component" value="Chromosome"/>
</dbReference>
<dbReference type="GO" id="GO:0043770">
    <property type="term" value="F:demethylmenaquinone methyltransferase activity"/>
    <property type="evidence" value="ECO:0007669"/>
    <property type="project" value="UniProtKB-EC"/>
</dbReference>
<dbReference type="GeneID" id="37879427"/>
<dbReference type="PANTHER" id="PTHR42912:SF80">
    <property type="entry name" value="METHYLTRANSFERASE DOMAIN-CONTAINING PROTEIN"/>
    <property type="match status" value="1"/>
</dbReference>
<keyword evidence="2" id="KW-0808">Transferase</keyword>
<keyword evidence="2" id="KW-0489">Methyltransferase</keyword>
<dbReference type="RefSeq" id="WP_119821194.1">
    <property type="nucleotide sequence ID" value="NZ_CP025066.1"/>
</dbReference>
<dbReference type="KEGG" id="hdf:AArcSl_3060"/>
<protein>
    <submittedName>
        <fullName evidence="2">Demethylmenaquinone methyltransferase/2-methoxy-6-polyprenyl-1,4-benzoquinol methylase</fullName>
        <ecNumber evidence="2">2.1.1.163</ecNumber>
        <ecNumber evidence="2">2.1.1.201</ecNumber>
    </submittedName>
</protein>
<sequence length="231" mass="25645">MRAESSTPATNETVVAAYDRLAAPYDLLIAPLEAKTRRRAIEGLQLEPGETVLEIGCGPGHALRVLSRHTSPDGHVIGLDASPNMLARARSRVERSMATDRIDPLNRIDLLLGDARSLPLPDGSVDVVFIEDTLELFSSDGISTVVAECARVLGREGKLGVVTMERSGMEGDPFVRLYEWLFDRVPGYERVGCRPIYARRAIEDGGFTIERQERHRRGYVWPVEILIARHD</sequence>
<evidence type="ECO:0000259" key="1">
    <source>
        <dbReference type="Pfam" id="PF13649"/>
    </source>
</evidence>
<gene>
    <name evidence="2" type="primary">ubiE2</name>
    <name evidence="2" type="ORF">AArcSl_3060</name>
</gene>
<dbReference type="Pfam" id="PF13649">
    <property type="entry name" value="Methyltransf_25"/>
    <property type="match status" value="1"/>
</dbReference>
<dbReference type="AlphaFoldDB" id="A0A343TNJ7"/>
<dbReference type="Gene3D" id="3.40.50.150">
    <property type="entry name" value="Vaccinia Virus protein VP39"/>
    <property type="match status" value="1"/>
</dbReference>
<reference evidence="3" key="1">
    <citation type="submission" date="2017-11" db="EMBL/GenBank/DDBJ databases">
        <title>Phenotypic and genomic properties of facultatively anaerobic sulfur-reducing natronoarchaea from hypersaline soda lakes.</title>
        <authorList>
            <person name="Sorokin D.Y."/>
            <person name="Kublanov I.V."/>
            <person name="Roman P."/>
            <person name="Sinninghe Damste J.S."/>
            <person name="Golyshin P.N."/>
            <person name="Rojo D."/>
            <person name="Ciordia S."/>
            <person name="Mena M.D.C."/>
            <person name="Ferrer M."/>
            <person name="Messina E."/>
            <person name="Smedile F."/>
            <person name="La Spada G."/>
            <person name="La Cono V."/>
            <person name="Yakimov M.M."/>
        </authorList>
    </citation>
    <scope>NUCLEOTIDE SEQUENCE [LARGE SCALE GENOMIC DNA]</scope>
    <source>
        <strain evidence="3">AArc-Sl</strain>
    </source>
</reference>
<accession>A0A343TNJ7</accession>
<dbReference type="InterPro" id="IPR029063">
    <property type="entry name" value="SAM-dependent_MTases_sf"/>
</dbReference>
<dbReference type="EMBL" id="CP025066">
    <property type="protein sequence ID" value="AUX10669.1"/>
    <property type="molecule type" value="Genomic_DNA"/>
</dbReference>
<dbReference type="InterPro" id="IPR050508">
    <property type="entry name" value="Methyltransf_Superfamily"/>
</dbReference>